<dbReference type="SUPFAM" id="SSF53474">
    <property type="entry name" value="alpha/beta-Hydrolases"/>
    <property type="match status" value="1"/>
</dbReference>
<dbReference type="AlphaFoldDB" id="U5EQX1"/>
<dbReference type="InterPro" id="IPR026555">
    <property type="entry name" value="NSL3/Tex30"/>
</dbReference>
<dbReference type="ESTHER" id="9dipt-u5eqx1">
    <property type="family name" value="NLS3-Tex30"/>
</dbReference>
<feature type="compositionally biased region" description="Basic residues" evidence="1">
    <location>
        <begin position="465"/>
        <end position="474"/>
    </location>
</feature>
<reference evidence="2" key="1">
    <citation type="journal article" date="2014" name="Insect Biochem. Mol. Biol.">
        <title>An insight into the sialome of the frog biting fly, Corethrella appendiculata.</title>
        <authorList>
            <person name="Ribeiro J.M.C."/>
            <person name="Chagas A.C."/>
            <person name="Pham V.M."/>
            <person name="Lounibos L.P."/>
            <person name="Calvo E."/>
        </authorList>
    </citation>
    <scope>NUCLEOTIDE SEQUENCE</scope>
    <source>
        <tissue evidence="2">Salivary glands</tissue>
    </source>
</reference>
<organism evidence="2">
    <name type="scientific">Corethrella appendiculata</name>
    <dbReference type="NCBI Taxonomy" id="1370023"/>
    <lineage>
        <taxon>Eukaryota</taxon>
        <taxon>Metazoa</taxon>
        <taxon>Ecdysozoa</taxon>
        <taxon>Arthropoda</taxon>
        <taxon>Hexapoda</taxon>
        <taxon>Insecta</taxon>
        <taxon>Pterygota</taxon>
        <taxon>Neoptera</taxon>
        <taxon>Endopterygota</taxon>
        <taxon>Diptera</taxon>
        <taxon>Nematocera</taxon>
        <taxon>Culicoidea</taxon>
        <taxon>Chaoboridae</taxon>
        <taxon>Corethrella</taxon>
    </lineage>
</organism>
<accession>U5EQX1</accession>
<feature type="compositionally biased region" description="Low complexity" evidence="1">
    <location>
        <begin position="645"/>
        <end position="664"/>
    </location>
</feature>
<evidence type="ECO:0000256" key="1">
    <source>
        <dbReference type="SAM" id="MobiDB-lite"/>
    </source>
</evidence>
<dbReference type="InterPro" id="IPR029058">
    <property type="entry name" value="AB_hydrolase_fold"/>
</dbReference>
<name>U5EQX1_9DIPT</name>
<protein>
    <submittedName>
        <fullName evidence="2">Putative kat8 regulatory nsl complex subunit 3</fullName>
    </submittedName>
</protein>
<dbReference type="EMBL" id="GANO01003081">
    <property type="protein sequence ID" value="JAB56790.1"/>
    <property type="molecule type" value="mRNA"/>
</dbReference>
<proteinExistence type="evidence at transcript level"/>
<dbReference type="PANTHER" id="PTHR13136:SF16">
    <property type="entry name" value="KAT8 REGULATORY NSL COMPLEX SUBUNIT 3"/>
    <property type="match status" value="1"/>
</dbReference>
<dbReference type="GO" id="GO:0045944">
    <property type="term" value="P:positive regulation of transcription by RNA polymerase II"/>
    <property type="evidence" value="ECO:0007669"/>
    <property type="project" value="TreeGrafter"/>
</dbReference>
<feature type="region of interest" description="Disordered" evidence="1">
    <location>
        <begin position="602"/>
        <end position="666"/>
    </location>
</feature>
<feature type="compositionally biased region" description="Polar residues" evidence="1">
    <location>
        <begin position="630"/>
        <end position="644"/>
    </location>
</feature>
<dbReference type="PANTHER" id="PTHR13136">
    <property type="entry name" value="TESTIS DEVELOPMENT PROTEIN PRTD"/>
    <property type="match status" value="1"/>
</dbReference>
<evidence type="ECO:0000313" key="2">
    <source>
        <dbReference type="EMBL" id="JAB56790.1"/>
    </source>
</evidence>
<feature type="compositionally biased region" description="Low complexity" evidence="1">
    <location>
        <begin position="619"/>
        <end position="629"/>
    </location>
</feature>
<dbReference type="GO" id="GO:0044545">
    <property type="term" value="C:NSL complex"/>
    <property type="evidence" value="ECO:0007669"/>
    <property type="project" value="TreeGrafter"/>
</dbReference>
<feature type="compositionally biased region" description="Polar residues" evidence="1">
    <location>
        <begin position="602"/>
        <end position="618"/>
    </location>
</feature>
<sequence>MEHSYSRDFRPNSENSLQTRTLIVQRPPQCPSCHVHSHDEGIDIEEQYNPPIPSYDEENAETAMNESEIVTKNVKNSNPEDVDWEEKINKFGWTVQQIKLFSKVSSLLDLDRLARLANAEKQHEPVHRRVIIDKSVDRLRRALANVAWDTRLTQWLHHLLLDNLPPTYLSAYLDIIQTLKAKVPTLVEKMIFGRPGTVNQDLMAQMIKKPWEPIVAHKNRKLPGQPYIVVVPSGPNVQTKNLRLQKWYSLFATMASVVPIQMPTGPHQNKAAMQTICEQMVSITRAKIQDIRHESPNRPILLVGFNAGASVAIQVGFVELVNCIVSIGFAYNTVHGPRGTQDDRIIESTAPILFIIGQNSAKSSQEEIEFMREKMVAQTNLVVIGSADDCLRVGKHKRKIEGITQSMVDNMVMDEIAEFATACLLNPPKPKPSSKDNNGQNKNLLIPRKRKGSEGSESEFLPRPKFTKGPKPKKTPTVSKTPKITLAQPSTEILNAAIESILPQAEEQEEIDINPNAPIVTSYEIPIVEKMELSTESQVVSGIASSPIMLPMIKREKSTATTTNTIKVVPPNQFVQLKPATSGGATKIYTIKNTTLTKSVTPASKVQTSTPKIMNLKNSSSSSAGQSFSPTKFTIMRNTGQAIPSSPSSNDTSSKSTTLSATSTPDLSHTSIIDMPVIFADNDGNIEESITTAQKPQTISIQKLPALKTTTVTGTPTINKQQKFVILNKNALPPGIITAKHQIPIKYIPNAATSQTTTKLSPTAIGSATKNLAQIIDAKKIQIVGAGSSTNQTSSSGATQIIRVAAPGTTPTPIKIIPQSSTSASSSNTIYIKANNLGSGGSTTTVKPAAILNRNITVKKIVNVVKPGQTSSFSKTGEKK</sequence>
<feature type="region of interest" description="Disordered" evidence="1">
    <location>
        <begin position="427"/>
        <end position="480"/>
    </location>
</feature>